<proteinExistence type="inferred from homology"/>
<dbReference type="GO" id="GO:0030246">
    <property type="term" value="F:carbohydrate binding"/>
    <property type="evidence" value="ECO:0007669"/>
    <property type="project" value="InterPro"/>
</dbReference>
<comment type="similarity">
    <text evidence="3">Belongs to the OpgD/OpgG family.</text>
</comment>
<dbReference type="KEGG" id="mpt:Mpe_A1794"/>
<sequence>MGRARSRSARSLIWGCAAAGALMGAKAQAAFDLNGLTERARALAAAPYREPPPSANPRLAALSYDDYRAIRFQPRAAWWRDAGLPFELQFFHVGGIHTRPVRVNELVEGREVPLNVPAGAFDYGPAAAAMAGQAQAELAGFRVHHALNRPGYKDEFVVFLGASYLRAVGAGQHYGSSARGIAVDTAGGAGEEFPVFEAFWIERPARGAQTLTLYALLNGPRVTGAYRFELRPGRVTEVAVQARLFLRGAVSTLGIAPLTSMYFGGENHPQPLQAVGDFRPEVHDADGLSIETENGEWLWRPLLNPERPFTTSFAMQGLRGFGLMQRDRAFSSYEDTEARYEQRPSVWVRPEGDWGAGRVELMQFHSPDETNDNVVAYWVPARLPAAGEPLSLRYTLLWQGAAPQGPLRLGRVLQSRRGRGLEAPQPGELQFHIDYAGGPLDTPSATVAPQPFVTSSDNARVLLANVYRNPATKGWRLNLKVQRLDAKQPVELRALLKDGANVLTETWTYALPPE</sequence>
<feature type="chain" id="PRO_5002645456" description="Glucans biosynthesis protein G" evidence="6">
    <location>
        <begin position="30"/>
        <end position="514"/>
    </location>
</feature>
<dbReference type="SUPFAM" id="SSF74650">
    <property type="entry name" value="Galactose mutarotase-like"/>
    <property type="match status" value="1"/>
</dbReference>
<dbReference type="Gene3D" id="2.60.40.10">
    <property type="entry name" value="Immunoglobulins"/>
    <property type="match status" value="1"/>
</dbReference>
<dbReference type="eggNOG" id="COG3131">
    <property type="taxonomic scope" value="Bacteria"/>
</dbReference>
<dbReference type="GO" id="GO:0051274">
    <property type="term" value="P:beta-glucan biosynthetic process"/>
    <property type="evidence" value="ECO:0007669"/>
    <property type="project" value="TreeGrafter"/>
</dbReference>
<dbReference type="SUPFAM" id="SSF81296">
    <property type="entry name" value="E set domains"/>
    <property type="match status" value="1"/>
</dbReference>
<reference evidence="8 9" key="1">
    <citation type="journal article" date="2007" name="J. Bacteriol.">
        <title>Whole-genome analysis of the methyl tert-butyl ether-degrading beta-proteobacterium Methylibium petroleiphilum PM1.</title>
        <authorList>
            <person name="Kane S.R."/>
            <person name="Chakicherla A.Y."/>
            <person name="Chain P.S.G."/>
            <person name="Schmidt R."/>
            <person name="Shin M.W."/>
            <person name="Legler T.C."/>
            <person name="Scow K.M."/>
            <person name="Larimer F.W."/>
            <person name="Lucas S.M."/>
            <person name="Richardson P.M."/>
            <person name="Hristova K.R."/>
        </authorList>
    </citation>
    <scope>NUCLEOTIDE SEQUENCE [LARGE SCALE GENOMIC DNA]</scope>
    <source>
        <strain evidence="9">ATCC BAA-1232 / LMG 22953 / PM1</strain>
    </source>
</reference>
<dbReference type="GO" id="GO:0030288">
    <property type="term" value="C:outer membrane-bounded periplasmic space"/>
    <property type="evidence" value="ECO:0007669"/>
    <property type="project" value="TreeGrafter"/>
</dbReference>
<dbReference type="Proteomes" id="UP000000366">
    <property type="component" value="Chromosome"/>
</dbReference>
<dbReference type="InterPro" id="IPR014438">
    <property type="entry name" value="Glucan_biosyn_MdoG/MdoD"/>
</dbReference>
<dbReference type="UniPathway" id="UPA00637"/>
<protein>
    <recommendedName>
        <fullName evidence="4">Glucans biosynthesis protein G</fullName>
    </recommendedName>
</protein>
<name>A2SGR4_METPP</name>
<dbReference type="HOGENOM" id="CLU_023403_2_0_4"/>
<evidence type="ECO:0000313" key="9">
    <source>
        <dbReference type="Proteomes" id="UP000000366"/>
    </source>
</evidence>
<dbReference type="InterPro" id="IPR014756">
    <property type="entry name" value="Ig_E-set"/>
</dbReference>
<dbReference type="AlphaFoldDB" id="A2SGR4"/>
<comment type="pathway">
    <text evidence="2">Glycan metabolism; osmoregulated periplasmic glucan (OPG) biosynthesis.</text>
</comment>
<evidence type="ECO:0000256" key="2">
    <source>
        <dbReference type="ARBA" id="ARBA00005001"/>
    </source>
</evidence>
<dbReference type="InterPro" id="IPR014718">
    <property type="entry name" value="GH-type_carb-bd"/>
</dbReference>
<organism evidence="8 9">
    <name type="scientific">Methylibium petroleiphilum (strain ATCC BAA-1232 / LMG 22953 / PM1)</name>
    <dbReference type="NCBI Taxonomy" id="420662"/>
    <lineage>
        <taxon>Bacteria</taxon>
        <taxon>Pseudomonadati</taxon>
        <taxon>Pseudomonadota</taxon>
        <taxon>Betaproteobacteria</taxon>
        <taxon>Burkholderiales</taxon>
        <taxon>Sphaerotilaceae</taxon>
        <taxon>Methylibium</taxon>
    </lineage>
</organism>
<dbReference type="InterPro" id="IPR007444">
    <property type="entry name" value="Glucan_biosyn_MdoG_C"/>
</dbReference>
<dbReference type="InterPro" id="IPR013783">
    <property type="entry name" value="Ig-like_fold"/>
</dbReference>
<dbReference type="Gene3D" id="2.70.98.10">
    <property type="match status" value="1"/>
</dbReference>
<keyword evidence="9" id="KW-1185">Reference proteome</keyword>
<gene>
    <name evidence="8" type="ordered locus">Mpe_A1794</name>
</gene>
<dbReference type="STRING" id="420662.Mpe_A1794"/>
<dbReference type="InterPro" id="IPR011013">
    <property type="entry name" value="Gal_mutarotase_sf_dom"/>
</dbReference>
<evidence type="ECO:0000256" key="5">
    <source>
        <dbReference type="ARBA" id="ARBA00022764"/>
    </source>
</evidence>
<dbReference type="PANTHER" id="PTHR30504:SF4">
    <property type="entry name" value="GLUCANS BIOSYNTHESIS PROTEIN G"/>
    <property type="match status" value="1"/>
</dbReference>
<dbReference type="GO" id="GO:0003824">
    <property type="term" value="F:catalytic activity"/>
    <property type="evidence" value="ECO:0007669"/>
    <property type="project" value="InterPro"/>
</dbReference>
<comment type="subcellular location">
    <subcellularLocation>
        <location evidence="1">Periplasm</location>
    </subcellularLocation>
</comment>
<evidence type="ECO:0000256" key="4">
    <source>
        <dbReference type="ARBA" id="ARBA00015376"/>
    </source>
</evidence>
<evidence type="ECO:0000256" key="6">
    <source>
        <dbReference type="SAM" id="SignalP"/>
    </source>
</evidence>
<dbReference type="Pfam" id="PF04349">
    <property type="entry name" value="MdoG"/>
    <property type="match status" value="1"/>
</dbReference>
<dbReference type="PIRSF" id="PIRSF006281">
    <property type="entry name" value="MdoG"/>
    <property type="match status" value="1"/>
</dbReference>
<feature type="domain" description="Glucan biosynthesis periplasmic MdoG C-terminal" evidence="7">
    <location>
        <begin position="31"/>
        <end position="510"/>
    </location>
</feature>
<feature type="signal peptide" evidence="6">
    <location>
        <begin position="1"/>
        <end position="29"/>
    </location>
</feature>
<keyword evidence="5" id="KW-0574">Periplasm</keyword>
<evidence type="ECO:0000256" key="1">
    <source>
        <dbReference type="ARBA" id="ARBA00004418"/>
    </source>
</evidence>
<evidence type="ECO:0000259" key="7">
    <source>
        <dbReference type="Pfam" id="PF04349"/>
    </source>
</evidence>
<accession>A2SGR4</accession>
<keyword evidence="6" id="KW-0732">Signal</keyword>
<dbReference type="EMBL" id="CP000555">
    <property type="protein sequence ID" value="ABM94753.1"/>
    <property type="molecule type" value="Genomic_DNA"/>
</dbReference>
<dbReference type="PANTHER" id="PTHR30504">
    <property type="entry name" value="GLUCANS BIOSYNTHESIS PROTEIN"/>
    <property type="match status" value="1"/>
</dbReference>
<evidence type="ECO:0000256" key="3">
    <source>
        <dbReference type="ARBA" id="ARBA00009284"/>
    </source>
</evidence>
<evidence type="ECO:0000313" key="8">
    <source>
        <dbReference type="EMBL" id="ABM94753.1"/>
    </source>
</evidence>